<proteinExistence type="predicted"/>
<dbReference type="Proteomes" id="UP001151760">
    <property type="component" value="Unassembled WGS sequence"/>
</dbReference>
<keyword evidence="3" id="KW-1185">Reference proteome</keyword>
<organism evidence="2 3">
    <name type="scientific">Tanacetum coccineum</name>
    <dbReference type="NCBI Taxonomy" id="301880"/>
    <lineage>
        <taxon>Eukaryota</taxon>
        <taxon>Viridiplantae</taxon>
        <taxon>Streptophyta</taxon>
        <taxon>Embryophyta</taxon>
        <taxon>Tracheophyta</taxon>
        <taxon>Spermatophyta</taxon>
        <taxon>Magnoliopsida</taxon>
        <taxon>eudicotyledons</taxon>
        <taxon>Gunneridae</taxon>
        <taxon>Pentapetalae</taxon>
        <taxon>asterids</taxon>
        <taxon>campanulids</taxon>
        <taxon>Asterales</taxon>
        <taxon>Asteraceae</taxon>
        <taxon>Asteroideae</taxon>
        <taxon>Anthemideae</taxon>
        <taxon>Anthemidinae</taxon>
        <taxon>Tanacetum</taxon>
    </lineage>
</organism>
<name>A0ABQ5ASD3_9ASTR</name>
<feature type="compositionally biased region" description="Polar residues" evidence="1">
    <location>
        <begin position="40"/>
        <end position="53"/>
    </location>
</feature>
<comment type="caution">
    <text evidence="2">The sequence shown here is derived from an EMBL/GenBank/DDBJ whole genome shotgun (WGS) entry which is preliminary data.</text>
</comment>
<evidence type="ECO:0000313" key="2">
    <source>
        <dbReference type="EMBL" id="GJT05273.1"/>
    </source>
</evidence>
<gene>
    <name evidence="2" type="ORF">Tco_0839735</name>
</gene>
<evidence type="ECO:0000256" key="1">
    <source>
        <dbReference type="SAM" id="MobiDB-lite"/>
    </source>
</evidence>
<sequence>MELGKSISLAEAKEEAAAREVHDTHARIVTESVPEPARTIRQSSIAFRDTSSVSKKRTSDTSQKLKGIQSLIGIKV</sequence>
<protein>
    <submittedName>
        <fullName evidence="2">Uncharacterized protein</fullName>
    </submittedName>
</protein>
<feature type="compositionally biased region" description="Basic and acidic residues" evidence="1">
    <location>
        <begin position="16"/>
        <end position="28"/>
    </location>
</feature>
<reference evidence="2" key="2">
    <citation type="submission" date="2022-01" db="EMBL/GenBank/DDBJ databases">
        <authorList>
            <person name="Yamashiro T."/>
            <person name="Shiraishi A."/>
            <person name="Satake H."/>
            <person name="Nakayama K."/>
        </authorList>
    </citation>
    <scope>NUCLEOTIDE SEQUENCE</scope>
</reference>
<reference evidence="2" key="1">
    <citation type="journal article" date="2022" name="Int. J. Mol. Sci.">
        <title>Draft Genome of Tanacetum Coccineum: Genomic Comparison of Closely Related Tanacetum-Family Plants.</title>
        <authorList>
            <person name="Yamashiro T."/>
            <person name="Shiraishi A."/>
            <person name="Nakayama K."/>
            <person name="Satake H."/>
        </authorList>
    </citation>
    <scope>NUCLEOTIDE SEQUENCE</scope>
</reference>
<accession>A0ABQ5ASD3</accession>
<evidence type="ECO:0000313" key="3">
    <source>
        <dbReference type="Proteomes" id="UP001151760"/>
    </source>
</evidence>
<dbReference type="EMBL" id="BQNB010012573">
    <property type="protein sequence ID" value="GJT05273.1"/>
    <property type="molecule type" value="Genomic_DNA"/>
</dbReference>
<feature type="region of interest" description="Disordered" evidence="1">
    <location>
        <begin position="16"/>
        <end position="62"/>
    </location>
</feature>